<sequence length="201" mass="22683">MRSHDQPRDPLSMDKETLPLGSKWWPMAQGGMEGERWRWGSSGGCIRSEEEQNGVLCLAVVKNKVWKTNSEIVEIPEILSREELSPMNTNHRLKLQIPHSATTNFSEAARRHFIEHLKSNKSIIRRSQLNGKELIFWYSTDNTIGEGVGDAEESVSTFDYVFTEHALALVDGTAEKASRAGHANPELAIMRNFNSLFQCSP</sequence>
<protein>
    <submittedName>
        <fullName evidence="2">Uncharacterized protein</fullName>
    </submittedName>
</protein>
<keyword evidence="3" id="KW-1185">Reference proteome</keyword>
<evidence type="ECO:0000313" key="2">
    <source>
        <dbReference type="EMBL" id="KAH0454288.1"/>
    </source>
</evidence>
<organism evidence="2 3">
    <name type="scientific">Dendrobium chrysotoxum</name>
    <name type="common">Orchid</name>
    <dbReference type="NCBI Taxonomy" id="161865"/>
    <lineage>
        <taxon>Eukaryota</taxon>
        <taxon>Viridiplantae</taxon>
        <taxon>Streptophyta</taxon>
        <taxon>Embryophyta</taxon>
        <taxon>Tracheophyta</taxon>
        <taxon>Spermatophyta</taxon>
        <taxon>Magnoliopsida</taxon>
        <taxon>Liliopsida</taxon>
        <taxon>Asparagales</taxon>
        <taxon>Orchidaceae</taxon>
        <taxon>Epidendroideae</taxon>
        <taxon>Malaxideae</taxon>
        <taxon>Dendrobiinae</taxon>
        <taxon>Dendrobium</taxon>
    </lineage>
</organism>
<comment type="caution">
    <text evidence="2">The sequence shown here is derived from an EMBL/GenBank/DDBJ whole genome shotgun (WGS) entry which is preliminary data.</text>
</comment>
<dbReference type="EMBL" id="JAGFBR010000015">
    <property type="protein sequence ID" value="KAH0454288.1"/>
    <property type="molecule type" value="Genomic_DNA"/>
</dbReference>
<dbReference type="AlphaFoldDB" id="A0AAV7GEU1"/>
<dbReference type="Proteomes" id="UP000775213">
    <property type="component" value="Unassembled WGS sequence"/>
</dbReference>
<gene>
    <name evidence="2" type="ORF">IEQ34_016212</name>
</gene>
<proteinExistence type="predicted"/>
<evidence type="ECO:0000256" key="1">
    <source>
        <dbReference type="SAM" id="MobiDB-lite"/>
    </source>
</evidence>
<feature type="compositionally biased region" description="Basic and acidic residues" evidence="1">
    <location>
        <begin position="1"/>
        <end position="17"/>
    </location>
</feature>
<evidence type="ECO:0000313" key="3">
    <source>
        <dbReference type="Proteomes" id="UP000775213"/>
    </source>
</evidence>
<accession>A0AAV7GEU1</accession>
<name>A0AAV7GEU1_DENCH</name>
<reference evidence="2 3" key="1">
    <citation type="journal article" date="2021" name="Hortic Res">
        <title>Chromosome-scale assembly of the Dendrobium chrysotoxum genome enhances the understanding of orchid evolution.</title>
        <authorList>
            <person name="Zhang Y."/>
            <person name="Zhang G.Q."/>
            <person name="Zhang D."/>
            <person name="Liu X.D."/>
            <person name="Xu X.Y."/>
            <person name="Sun W.H."/>
            <person name="Yu X."/>
            <person name="Zhu X."/>
            <person name="Wang Z.W."/>
            <person name="Zhao X."/>
            <person name="Zhong W.Y."/>
            <person name="Chen H."/>
            <person name="Yin W.L."/>
            <person name="Huang T."/>
            <person name="Niu S.C."/>
            <person name="Liu Z.J."/>
        </authorList>
    </citation>
    <scope>NUCLEOTIDE SEQUENCE [LARGE SCALE GENOMIC DNA]</scope>
    <source>
        <strain evidence="2">Lindl</strain>
    </source>
</reference>
<feature type="region of interest" description="Disordered" evidence="1">
    <location>
        <begin position="1"/>
        <end position="24"/>
    </location>
</feature>